<evidence type="ECO:0000313" key="4">
    <source>
        <dbReference type="Proteomes" id="UP000014969"/>
    </source>
</evidence>
<dbReference type="Pfam" id="PF06742">
    <property type="entry name" value="DUF1214"/>
    <property type="match status" value="1"/>
</dbReference>
<dbReference type="Pfam" id="PF06863">
    <property type="entry name" value="DUF1254"/>
    <property type="match status" value="1"/>
</dbReference>
<dbReference type="InterPro" id="IPR010679">
    <property type="entry name" value="DUF1254"/>
</dbReference>
<evidence type="ECO:0000259" key="2">
    <source>
        <dbReference type="Pfam" id="PF06863"/>
    </source>
</evidence>
<comment type="caution">
    <text evidence="3">The sequence shown here is derived from an EMBL/GenBank/DDBJ whole genome shotgun (WGS) entry which is preliminary data.</text>
</comment>
<evidence type="ECO:0000259" key="1">
    <source>
        <dbReference type="Pfam" id="PF06742"/>
    </source>
</evidence>
<dbReference type="InterPro" id="IPR010621">
    <property type="entry name" value="DUF1214"/>
</dbReference>
<dbReference type="InterPro" id="IPR037049">
    <property type="entry name" value="DUF1214_C_sf"/>
</dbReference>
<protein>
    <submittedName>
        <fullName evidence="3">Membrane protein</fullName>
    </submittedName>
</protein>
<evidence type="ECO:0000313" key="3">
    <source>
        <dbReference type="EMBL" id="EPQ22323.1"/>
    </source>
</evidence>
<dbReference type="Gene3D" id="2.60.120.600">
    <property type="entry name" value="Domain of unknown function DUF1214, C-terminal domain"/>
    <property type="match status" value="1"/>
</dbReference>
<organism evidence="3 4">
    <name type="scientific">Mycobacteroides abscessus subsp. bolletii CRM-0020</name>
    <dbReference type="NCBI Taxonomy" id="1306401"/>
    <lineage>
        <taxon>Bacteria</taxon>
        <taxon>Bacillati</taxon>
        <taxon>Actinomycetota</taxon>
        <taxon>Actinomycetes</taxon>
        <taxon>Mycobacteriales</taxon>
        <taxon>Mycobacteriaceae</taxon>
        <taxon>Mycobacteroides</taxon>
        <taxon>Mycobacteroides abscessus</taxon>
    </lineage>
</organism>
<dbReference type="SUPFAM" id="SSF160935">
    <property type="entry name" value="VPA0735-like"/>
    <property type="match status" value="1"/>
</dbReference>
<dbReference type="InterPro" id="IPR037050">
    <property type="entry name" value="DUF1254_sf"/>
</dbReference>
<dbReference type="Gene3D" id="1.10.3360.10">
    <property type="entry name" value="VPA0735-like domain"/>
    <property type="match status" value="1"/>
</dbReference>
<dbReference type="Proteomes" id="UP000014969">
    <property type="component" value="Unassembled WGS sequence"/>
</dbReference>
<accession>A0A829HUN2</accession>
<dbReference type="AlphaFoldDB" id="A0A829HUN2"/>
<name>A0A829HUN2_9MYCO</name>
<gene>
    <name evidence="3" type="ORF">J108_19005</name>
</gene>
<dbReference type="PANTHER" id="PTHR36509">
    <property type="entry name" value="BLL3101 PROTEIN"/>
    <property type="match status" value="1"/>
</dbReference>
<proteinExistence type="predicted"/>
<dbReference type="Gene3D" id="2.60.40.1610">
    <property type="entry name" value="Domain of unknown function DUF1254"/>
    <property type="match status" value="1"/>
</dbReference>
<dbReference type="PANTHER" id="PTHR36509:SF2">
    <property type="entry name" value="BLL3101 PROTEIN"/>
    <property type="match status" value="1"/>
</dbReference>
<sequence>MSAEPRMTAMSRTVKYLSSIVKTSGPNVLHDQHSATKIVATGKGEPVKIWCTQWTKLLVVMSTVALATGLTSCSKETGSQKLSTDEAKSIAMDAYVYGYALVTMEMTRRVMTNVEKAEPPRAPMGQLMRMREYPNAAFRDVTAPNADTLYTNGFIDVGKEPWILSLPEADGRYYLFPMLDGFTNVFEVPGKRTTGTGPQTYAITGPGWKGTLPQGVQEYKSPTALVWLLGRIYCTGTPEDYTAVHKLQDAISLVPLSSYGKPYTPPAGHVDPSIDMKTPVREQVNNLSTKAYFDLLTTLLKDNPPAEADKPMLEKMATIGIEPGKPFDTDKLGTETVSALESVPKEAFAKIMAHFKEAGNNINGWVFTTKTGQYGTDYLQRALITAIGLGANRPQDAVYPTSEVDNTGKPYDGANKYVLHFDKGQFPPAEGFWSLTMYDAGMFFVDNPLGRYTLSQRNTFTPNPDGSVDLYLQHQNPGPEKEANWLPAPTGKFNLMLRLYWPKETPPSIIDGTWKPPAVQQVP</sequence>
<feature type="domain" description="DUF1254" evidence="2">
    <location>
        <begin position="125"/>
        <end position="255"/>
    </location>
</feature>
<dbReference type="EMBL" id="ATFQ01000026">
    <property type="protein sequence ID" value="EPQ22323.1"/>
    <property type="molecule type" value="Genomic_DNA"/>
</dbReference>
<reference evidence="3 4" key="1">
    <citation type="journal article" date="2013" name="Genome Announc.">
        <title>Genome Sequence of an Epidemic Isolate of Mycobacterium abscessus subsp. bolletii from Rio de Janeiro, Brazil.</title>
        <authorList>
            <person name="Davidson R.M."/>
            <person name="Reynolds P.R."/>
            <person name="Farias-Hesson E."/>
            <person name="Duarte R.S."/>
            <person name="Jackson M."/>
            <person name="Strong M."/>
        </authorList>
    </citation>
    <scope>NUCLEOTIDE SEQUENCE [LARGE SCALE GENOMIC DNA]</scope>
    <source>
        <strain evidence="3 4">CRM-0020</strain>
    </source>
</reference>
<feature type="domain" description="DUF1214" evidence="1">
    <location>
        <begin position="396"/>
        <end position="504"/>
    </location>
</feature>